<evidence type="ECO:0000256" key="4">
    <source>
        <dbReference type="PIRNR" id="PIRNR010044"/>
    </source>
</evidence>
<gene>
    <name evidence="5" type="ORF">RO3G_03672</name>
</gene>
<dbReference type="OMA" id="WKEHTGE"/>
<evidence type="ECO:0000256" key="1">
    <source>
        <dbReference type="ARBA" id="ARBA00019186"/>
    </source>
</evidence>
<evidence type="ECO:0000313" key="6">
    <source>
        <dbReference type="Proteomes" id="UP000009138"/>
    </source>
</evidence>
<dbReference type="Pfam" id="PF09754">
    <property type="entry name" value="PAC2"/>
    <property type="match status" value="1"/>
</dbReference>
<comment type="subunit">
    <text evidence="4">Component of the 20S proteasome chaperone.</text>
</comment>
<dbReference type="InterPro" id="IPR019151">
    <property type="entry name" value="Proteasome_assmbl_chaperone_2"/>
</dbReference>
<dbReference type="Proteomes" id="UP000009138">
    <property type="component" value="Unassembled WGS sequence"/>
</dbReference>
<sequence length="235" mass="26692">MTLFVPVPNYNADQLKGSTLILPMVSIGNIPQLTADLFIHTFPLDRVGFLDTDTVIPVSSLREDTQLGATVPIEVYQSRDRQWTCIQQRSPTIKGKRKSYVDELVQFASQFDRVVLLTSMDASSRLDSQINSVPFRVLGQDVTRSIELGVPQLEQTEERLHLPGSGLTRHVYEKLQDKATLFIMFALEGDNVQDSIEFGNYINSVLEIQKDLKQWTPPKSWEFLFGTPFNADLYH</sequence>
<dbReference type="PANTHER" id="PTHR12970">
    <property type="entry name" value="PROTEASOME ASSEMBLY CHAPERONE 2"/>
    <property type="match status" value="1"/>
</dbReference>
<dbReference type="InParanoid" id="I1BRY7"/>
<evidence type="ECO:0000256" key="2">
    <source>
        <dbReference type="ARBA" id="ARBA00023186"/>
    </source>
</evidence>
<dbReference type="GO" id="GO:0043248">
    <property type="term" value="P:proteasome assembly"/>
    <property type="evidence" value="ECO:0007669"/>
    <property type="project" value="TreeGrafter"/>
</dbReference>
<dbReference type="RefSeq" id="XP_067514363.1">
    <property type="nucleotide sequence ID" value="XM_067658262.1"/>
</dbReference>
<dbReference type="InterPro" id="IPR016562">
    <property type="entry name" value="Proteasome_assmbl_chp_2_euk"/>
</dbReference>
<dbReference type="eggNOG" id="KOG3112">
    <property type="taxonomic scope" value="Eukaryota"/>
</dbReference>
<dbReference type="OrthoDB" id="10260712at2759"/>
<name>I1BRY7_RHIO9</name>
<dbReference type="GeneID" id="93610643"/>
<keyword evidence="6" id="KW-1185">Reference proteome</keyword>
<dbReference type="InterPro" id="IPR038389">
    <property type="entry name" value="PSMG2_sf"/>
</dbReference>
<dbReference type="GO" id="GO:0005829">
    <property type="term" value="C:cytosol"/>
    <property type="evidence" value="ECO:0007669"/>
    <property type="project" value="TreeGrafter"/>
</dbReference>
<dbReference type="AlphaFoldDB" id="I1BRY7"/>
<dbReference type="EMBL" id="CH476733">
    <property type="protein sequence ID" value="EIE78967.1"/>
    <property type="molecule type" value="Genomic_DNA"/>
</dbReference>
<evidence type="ECO:0000313" key="5">
    <source>
        <dbReference type="EMBL" id="EIE78967.1"/>
    </source>
</evidence>
<keyword evidence="2 4" id="KW-0143">Chaperone</keyword>
<proteinExistence type="inferred from homology"/>
<dbReference type="PIRSF" id="PIRSF010044">
    <property type="entry name" value="UCP010044"/>
    <property type="match status" value="1"/>
</dbReference>
<dbReference type="PANTHER" id="PTHR12970:SF1">
    <property type="entry name" value="PROTEASOME ASSEMBLY CHAPERONE 2"/>
    <property type="match status" value="1"/>
</dbReference>
<comment type="function">
    <text evidence="4">Involved in 20S proteasome assembly.</text>
</comment>
<organism evidence="5 6">
    <name type="scientific">Rhizopus delemar (strain RA 99-880 / ATCC MYA-4621 / FGSC 9543 / NRRL 43880)</name>
    <name type="common">Mucormycosis agent</name>
    <name type="synonym">Rhizopus arrhizus var. delemar</name>
    <dbReference type="NCBI Taxonomy" id="246409"/>
    <lineage>
        <taxon>Eukaryota</taxon>
        <taxon>Fungi</taxon>
        <taxon>Fungi incertae sedis</taxon>
        <taxon>Mucoromycota</taxon>
        <taxon>Mucoromycotina</taxon>
        <taxon>Mucoromycetes</taxon>
        <taxon>Mucorales</taxon>
        <taxon>Mucorineae</taxon>
        <taxon>Rhizopodaceae</taxon>
        <taxon>Rhizopus</taxon>
    </lineage>
</organism>
<dbReference type="VEuPathDB" id="FungiDB:RO3G_03672"/>
<accession>I1BRY7</accession>
<comment type="similarity">
    <text evidence="3 4">Belongs to the PSMG2 family.</text>
</comment>
<dbReference type="Gene3D" id="3.40.50.10900">
    <property type="entry name" value="PAC-like subunit"/>
    <property type="match status" value="1"/>
</dbReference>
<evidence type="ECO:0000256" key="3">
    <source>
        <dbReference type="ARBA" id="ARBA00025745"/>
    </source>
</evidence>
<dbReference type="STRING" id="246409.I1BRY7"/>
<protein>
    <recommendedName>
        <fullName evidence="1 4">Proteasome assembly chaperone 2</fullName>
    </recommendedName>
</protein>
<reference evidence="5 6" key="1">
    <citation type="journal article" date="2009" name="PLoS Genet.">
        <title>Genomic analysis of the basal lineage fungus Rhizopus oryzae reveals a whole-genome duplication.</title>
        <authorList>
            <person name="Ma L.-J."/>
            <person name="Ibrahim A.S."/>
            <person name="Skory C."/>
            <person name="Grabherr M.G."/>
            <person name="Burger G."/>
            <person name="Butler M."/>
            <person name="Elias M."/>
            <person name="Idnurm A."/>
            <person name="Lang B.F."/>
            <person name="Sone T."/>
            <person name="Abe A."/>
            <person name="Calvo S.E."/>
            <person name="Corrochano L.M."/>
            <person name="Engels R."/>
            <person name="Fu J."/>
            <person name="Hansberg W."/>
            <person name="Kim J.-M."/>
            <person name="Kodira C.D."/>
            <person name="Koehrsen M.J."/>
            <person name="Liu B."/>
            <person name="Miranda-Saavedra D."/>
            <person name="O'Leary S."/>
            <person name="Ortiz-Castellanos L."/>
            <person name="Poulter R."/>
            <person name="Rodriguez-Romero J."/>
            <person name="Ruiz-Herrera J."/>
            <person name="Shen Y.-Q."/>
            <person name="Zeng Q."/>
            <person name="Galagan J."/>
            <person name="Birren B.W."/>
            <person name="Cuomo C.A."/>
            <person name="Wickes B.L."/>
        </authorList>
    </citation>
    <scope>NUCLEOTIDE SEQUENCE [LARGE SCALE GENOMIC DNA]</scope>
    <source>
        <strain evidence="6">RA 99-880 / ATCC MYA-4621 / FGSC 9543 / NRRL 43880</strain>
    </source>
</reference>
<dbReference type="GO" id="GO:0005634">
    <property type="term" value="C:nucleus"/>
    <property type="evidence" value="ECO:0007669"/>
    <property type="project" value="TreeGrafter"/>
</dbReference>